<feature type="region of interest" description="Disordered" evidence="1">
    <location>
        <begin position="280"/>
        <end position="301"/>
    </location>
</feature>
<comment type="caution">
    <text evidence="2">The sequence shown here is derived from an EMBL/GenBank/DDBJ whole genome shotgun (WGS) entry which is preliminary data.</text>
</comment>
<evidence type="ECO:0000313" key="2">
    <source>
        <dbReference type="EMBL" id="CAK0879860.1"/>
    </source>
</evidence>
<organism evidence="2 3">
    <name type="scientific">Prorocentrum cordatum</name>
    <dbReference type="NCBI Taxonomy" id="2364126"/>
    <lineage>
        <taxon>Eukaryota</taxon>
        <taxon>Sar</taxon>
        <taxon>Alveolata</taxon>
        <taxon>Dinophyceae</taxon>
        <taxon>Prorocentrales</taxon>
        <taxon>Prorocentraceae</taxon>
        <taxon>Prorocentrum</taxon>
    </lineage>
</organism>
<reference evidence="2" key="1">
    <citation type="submission" date="2023-10" db="EMBL/GenBank/DDBJ databases">
        <authorList>
            <person name="Chen Y."/>
            <person name="Shah S."/>
            <person name="Dougan E. K."/>
            <person name="Thang M."/>
            <person name="Chan C."/>
        </authorList>
    </citation>
    <scope>NUCLEOTIDE SEQUENCE [LARGE SCALE GENOMIC DNA]</scope>
</reference>
<evidence type="ECO:0000313" key="3">
    <source>
        <dbReference type="Proteomes" id="UP001189429"/>
    </source>
</evidence>
<name>A0ABN9W1H0_9DINO</name>
<gene>
    <name evidence="2" type="ORF">PCOR1329_LOCUS63172</name>
</gene>
<sequence>MTIKGPRTLQSWRFSTNINFRFEYTGYGLTSSDTLRIISSDGSCTDNNGDPNSADFSYTAIRVKCPDPCSDVTLNDGAEPGDIPTMVLSSDSYNCDEQNEGCSTNDIANLTVRETETELVFEHDHGLSVDEEITLGANIDIECADDDISCIDEKDEQIATLKGVFDYADLATHTSDAPDTYMAAHKITYASGNILRYVEEVGRLTIVAPTTMLGATLSLTSTLYGQTAPVVLTFTTATGVTGVRYQEAEGSLRLNFVITDTEKFDMKYADGSDMEVDYAEGDKDPGALDLRPPLADGQVKA</sequence>
<accession>A0ABN9W1H0</accession>
<protein>
    <submittedName>
        <fullName evidence="2">Uncharacterized protein</fullName>
    </submittedName>
</protein>
<dbReference type="EMBL" id="CAUYUJ010018009">
    <property type="protein sequence ID" value="CAK0879860.1"/>
    <property type="molecule type" value="Genomic_DNA"/>
</dbReference>
<evidence type="ECO:0000256" key="1">
    <source>
        <dbReference type="SAM" id="MobiDB-lite"/>
    </source>
</evidence>
<dbReference type="Proteomes" id="UP001189429">
    <property type="component" value="Unassembled WGS sequence"/>
</dbReference>
<keyword evidence="3" id="KW-1185">Reference proteome</keyword>
<proteinExistence type="predicted"/>